<dbReference type="InterPro" id="IPR001537">
    <property type="entry name" value="SpoU_MeTrfase"/>
</dbReference>
<dbReference type="Pfam" id="PF00588">
    <property type="entry name" value="SpoU_methylase"/>
    <property type="match status" value="1"/>
</dbReference>
<comment type="similarity">
    <text evidence="1">Belongs to the class IV-like SAM-binding methyltransferase superfamily. RNA methyltransferase TrmH family.</text>
</comment>
<evidence type="ECO:0000256" key="3">
    <source>
        <dbReference type="ARBA" id="ARBA00022679"/>
    </source>
</evidence>
<feature type="region of interest" description="Disordered" evidence="5">
    <location>
        <begin position="235"/>
        <end position="261"/>
    </location>
</feature>
<dbReference type="GO" id="GO:0005829">
    <property type="term" value="C:cytosol"/>
    <property type="evidence" value="ECO:0007669"/>
    <property type="project" value="TreeGrafter"/>
</dbReference>
<dbReference type="GO" id="GO:0002128">
    <property type="term" value="P:tRNA nucleoside ribose methylation"/>
    <property type="evidence" value="ECO:0007669"/>
    <property type="project" value="TreeGrafter"/>
</dbReference>
<evidence type="ECO:0000256" key="2">
    <source>
        <dbReference type="ARBA" id="ARBA00022603"/>
    </source>
</evidence>
<dbReference type="STRING" id="456442.Mboo_0861"/>
<keyword evidence="8" id="KW-1185">Reference proteome</keyword>
<dbReference type="Proteomes" id="UP000002408">
    <property type="component" value="Chromosome"/>
</dbReference>
<dbReference type="Gene3D" id="3.40.1280.10">
    <property type="match status" value="1"/>
</dbReference>
<evidence type="ECO:0000313" key="8">
    <source>
        <dbReference type="Proteomes" id="UP000002408"/>
    </source>
</evidence>
<evidence type="ECO:0000256" key="4">
    <source>
        <dbReference type="ARBA" id="ARBA00022691"/>
    </source>
</evidence>
<organism evidence="7 8">
    <name type="scientific">Methanoregula boonei (strain DSM 21154 / JCM 14090 / 6A8)</name>
    <dbReference type="NCBI Taxonomy" id="456442"/>
    <lineage>
        <taxon>Archaea</taxon>
        <taxon>Methanobacteriati</taxon>
        <taxon>Methanobacteriota</taxon>
        <taxon>Stenosarchaea group</taxon>
        <taxon>Methanomicrobia</taxon>
        <taxon>Methanomicrobiales</taxon>
        <taxon>Methanoregulaceae</taxon>
        <taxon>Methanoregula</taxon>
    </lineage>
</organism>
<dbReference type="SUPFAM" id="SSF75217">
    <property type="entry name" value="alpha/beta knot"/>
    <property type="match status" value="1"/>
</dbReference>
<dbReference type="Gene3D" id="1.10.8.590">
    <property type="match status" value="1"/>
</dbReference>
<dbReference type="InterPro" id="IPR029026">
    <property type="entry name" value="tRNA_m1G_MTases_N"/>
</dbReference>
<dbReference type="PANTHER" id="PTHR42786:SF2">
    <property type="entry name" value="TRNA (CYTIDINE_URIDINE-2'-O-)-METHYLTRANSFERASE TRMJ"/>
    <property type="match status" value="1"/>
</dbReference>
<dbReference type="AlphaFoldDB" id="A7I6L8"/>
<dbReference type="PANTHER" id="PTHR42786">
    <property type="entry name" value="TRNA/RRNA METHYLTRANSFERASE"/>
    <property type="match status" value="1"/>
</dbReference>
<feature type="domain" description="tRNA/rRNA methyltransferase SpoU type" evidence="6">
    <location>
        <begin position="5"/>
        <end position="154"/>
    </location>
</feature>
<proteinExistence type="inferred from homology"/>
<dbReference type="GeneID" id="5410574"/>
<dbReference type="InterPro" id="IPR029028">
    <property type="entry name" value="Alpha/beta_knot_MTases"/>
</dbReference>
<dbReference type="RefSeq" id="WP_012106403.1">
    <property type="nucleotide sequence ID" value="NC_009712.1"/>
</dbReference>
<name>A7I6L8_METB6</name>
<sequence>MPEIDIVLVAPLYEGNVGFAARVMKNFGFTRLVLVDPCPLGEEAKGRASHAQDVLGNAEICTIEDVFARSSIVVATTGQVSKSVCNPMRMPFYSPRELRERIGIAEGRVSILFGRENWGLNNDEVKRSDMICTIPTSDEYPIMNLSHAVGIVCYELANLPSAPYRLATPYEMGHLYRHIDRFLDSVHHPAFKRENTMIMIRRILGRACLTSREASTVHGLLRRTEWHVDPDALDREKEAQRRHKNQHCELDDHQDADEGNA</sequence>
<keyword evidence="3 7" id="KW-0808">Transferase</keyword>
<evidence type="ECO:0000256" key="1">
    <source>
        <dbReference type="ARBA" id="ARBA00007228"/>
    </source>
</evidence>
<dbReference type="NCBIfam" id="TIGR00050">
    <property type="entry name" value="rRNA_methyl_1"/>
    <property type="match status" value="1"/>
</dbReference>
<gene>
    <name evidence="7" type="ordered locus">Mboo_0861</name>
</gene>
<protein>
    <submittedName>
        <fullName evidence="7">RNA methyltransferase, TrmH family, group 1</fullName>
    </submittedName>
</protein>
<dbReference type="HOGENOM" id="CLU_056931_3_0_2"/>
<dbReference type="EMBL" id="CP000780">
    <property type="protein sequence ID" value="ABS55379.1"/>
    <property type="molecule type" value="Genomic_DNA"/>
</dbReference>
<dbReference type="CDD" id="cd18093">
    <property type="entry name" value="SpoU-like_TrmJ"/>
    <property type="match status" value="1"/>
</dbReference>
<dbReference type="KEGG" id="mbn:Mboo_0861"/>
<dbReference type="GO" id="GO:0003723">
    <property type="term" value="F:RNA binding"/>
    <property type="evidence" value="ECO:0007669"/>
    <property type="project" value="InterPro"/>
</dbReference>
<evidence type="ECO:0000256" key="5">
    <source>
        <dbReference type="SAM" id="MobiDB-lite"/>
    </source>
</evidence>
<accession>A7I6L8</accession>
<dbReference type="GO" id="GO:0008173">
    <property type="term" value="F:RNA methyltransferase activity"/>
    <property type="evidence" value="ECO:0007669"/>
    <property type="project" value="InterPro"/>
</dbReference>
<dbReference type="InterPro" id="IPR004384">
    <property type="entry name" value="RNA_MeTrfase_TrmJ/LasT"/>
</dbReference>
<dbReference type="OrthoDB" id="372184at2157"/>
<keyword evidence="2 7" id="KW-0489">Methyltransferase</keyword>
<reference evidence="8" key="1">
    <citation type="journal article" date="2015" name="Microbiology">
        <title>Genome of Methanoregula boonei 6A8 reveals adaptations to oligotrophic peatland environments.</title>
        <authorList>
            <person name="Braeuer S."/>
            <person name="Cadillo-Quiroz H."/>
            <person name="Kyrpides N."/>
            <person name="Woyke T."/>
            <person name="Goodwin L."/>
            <person name="Detter C."/>
            <person name="Podell S."/>
            <person name="Yavitt J.B."/>
            <person name="Zinder S.H."/>
        </authorList>
    </citation>
    <scope>NUCLEOTIDE SEQUENCE [LARGE SCALE GENOMIC DNA]</scope>
    <source>
        <strain evidence="8">DSM 21154 / JCM 14090 / 6A8</strain>
    </source>
</reference>
<dbReference type="eggNOG" id="arCOG01018">
    <property type="taxonomic scope" value="Archaea"/>
</dbReference>
<evidence type="ECO:0000313" key="7">
    <source>
        <dbReference type="EMBL" id="ABS55379.1"/>
    </source>
</evidence>
<keyword evidence="4" id="KW-0949">S-adenosyl-L-methionine</keyword>
<evidence type="ECO:0000259" key="6">
    <source>
        <dbReference type="Pfam" id="PF00588"/>
    </source>
</evidence>
<dbReference type="PIRSF" id="PIRSF004808">
    <property type="entry name" value="LasT"/>
    <property type="match status" value="1"/>
</dbReference>